<keyword evidence="6 7" id="KW-0472">Membrane</keyword>
<keyword evidence="5 7" id="KW-1133">Transmembrane helix</keyword>
<dbReference type="PANTHER" id="PTHR30193:SF41">
    <property type="entry name" value="DIACETYLCHITOBIOSE UPTAKE SYSTEM PERMEASE PROTEIN NGCF"/>
    <property type="match status" value="1"/>
</dbReference>
<evidence type="ECO:0000256" key="3">
    <source>
        <dbReference type="ARBA" id="ARBA00022475"/>
    </source>
</evidence>
<protein>
    <submittedName>
        <fullName evidence="9">Sugar ABC transporter permease</fullName>
    </submittedName>
</protein>
<evidence type="ECO:0000256" key="7">
    <source>
        <dbReference type="RuleBase" id="RU363032"/>
    </source>
</evidence>
<accession>A0A841TBH8</accession>
<keyword evidence="10" id="KW-1185">Reference proteome</keyword>
<evidence type="ECO:0000256" key="6">
    <source>
        <dbReference type="ARBA" id="ARBA00023136"/>
    </source>
</evidence>
<dbReference type="RefSeq" id="WP_185180087.1">
    <property type="nucleotide sequence ID" value="NZ_CBCSEP010000002.1"/>
</dbReference>
<evidence type="ECO:0000256" key="5">
    <source>
        <dbReference type="ARBA" id="ARBA00022989"/>
    </source>
</evidence>
<dbReference type="InterPro" id="IPR035906">
    <property type="entry name" value="MetI-like_sf"/>
</dbReference>
<feature type="transmembrane region" description="Helical" evidence="7">
    <location>
        <begin position="203"/>
        <end position="223"/>
    </location>
</feature>
<dbReference type="CDD" id="cd06261">
    <property type="entry name" value="TM_PBP2"/>
    <property type="match status" value="1"/>
</dbReference>
<evidence type="ECO:0000256" key="1">
    <source>
        <dbReference type="ARBA" id="ARBA00004651"/>
    </source>
</evidence>
<organism evidence="9 10">
    <name type="scientific">Cohnella lubricantis</name>
    <dbReference type="NCBI Taxonomy" id="2163172"/>
    <lineage>
        <taxon>Bacteria</taxon>
        <taxon>Bacillati</taxon>
        <taxon>Bacillota</taxon>
        <taxon>Bacilli</taxon>
        <taxon>Bacillales</taxon>
        <taxon>Paenibacillaceae</taxon>
        <taxon>Cohnella</taxon>
    </lineage>
</organism>
<dbReference type="Proteomes" id="UP000574133">
    <property type="component" value="Unassembled WGS sequence"/>
</dbReference>
<comment type="subcellular location">
    <subcellularLocation>
        <location evidence="1 7">Cell membrane</location>
        <topology evidence="1 7">Multi-pass membrane protein</topology>
    </subcellularLocation>
</comment>
<sequence>MLTEKNKLKRLGNQLFFTGPTMLFFAMAVLIPFIYGFYLTLTEMATPSSPAVFKGFHNYVDAIRDTRFWDSMWLTIKYVGATVVLVNVVGFALSYLVTSGLRGQNFFRTAYFTPNLIGGLVLGYIWQFIFVQSLPSIGEKLGIEWLRLGWLGDEHMAFWAIVIVTIWQSAGYMMIIFIAGLISVPKDMLEAATIDGANAWQRLTRMVMPMMIPAFVVTIFLSLKNAFMVYDLNFSLTEGGPFGSTEMVSMHVVQKAFVEYKYGVGQAEAIVLFVIVALVTGFQVYFSKRMEVEA</sequence>
<feature type="transmembrane region" description="Helical" evidence="7">
    <location>
        <begin position="21"/>
        <end position="41"/>
    </location>
</feature>
<dbReference type="Gene3D" id="1.10.3720.10">
    <property type="entry name" value="MetI-like"/>
    <property type="match status" value="1"/>
</dbReference>
<dbReference type="SUPFAM" id="SSF161098">
    <property type="entry name" value="MetI-like"/>
    <property type="match status" value="1"/>
</dbReference>
<feature type="transmembrane region" description="Helical" evidence="7">
    <location>
        <begin position="109"/>
        <end position="129"/>
    </location>
</feature>
<feature type="transmembrane region" description="Helical" evidence="7">
    <location>
        <begin position="269"/>
        <end position="286"/>
    </location>
</feature>
<feature type="domain" description="ABC transmembrane type-1" evidence="8">
    <location>
        <begin position="72"/>
        <end position="283"/>
    </location>
</feature>
<evidence type="ECO:0000313" key="9">
    <source>
        <dbReference type="EMBL" id="MBB6678823.1"/>
    </source>
</evidence>
<feature type="transmembrane region" description="Helical" evidence="7">
    <location>
        <begin position="156"/>
        <end position="182"/>
    </location>
</feature>
<evidence type="ECO:0000259" key="8">
    <source>
        <dbReference type="PROSITE" id="PS50928"/>
    </source>
</evidence>
<keyword evidence="3" id="KW-1003">Cell membrane</keyword>
<keyword evidence="2 7" id="KW-0813">Transport</keyword>
<dbReference type="EMBL" id="JACJVN010000061">
    <property type="protein sequence ID" value="MBB6678823.1"/>
    <property type="molecule type" value="Genomic_DNA"/>
</dbReference>
<evidence type="ECO:0000256" key="4">
    <source>
        <dbReference type="ARBA" id="ARBA00022692"/>
    </source>
</evidence>
<dbReference type="GO" id="GO:0005886">
    <property type="term" value="C:plasma membrane"/>
    <property type="evidence" value="ECO:0007669"/>
    <property type="project" value="UniProtKB-SubCell"/>
</dbReference>
<dbReference type="AlphaFoldDB" id="A0A841TBH8"/>
<dbReference type="Pfam" id="PF00528">
    <property type="entry name" value="BPD_transp_1"/>
    <property type="match status" value="1"/>
</dbReference>
<keyword evidence="4 7" id="KW-0812">Transmembrane</keyword>
<comment type="caution">
    <text evidence="9">The sequence shown here is derived from an EMBL/GenBank/DDBJ whole genome shotgun (WGS) entry which is preliminary data.</text>
</comment>
<dbReference type="PANTHER" id="PTHR30193">
    <property type="entry name" value="ABC TRANSPORTER PERMEASE PROTEIN"/>
    <property type="match status" value="1"/>
</dbReference>
<reference evidence="9 10" key="1">
    <citation type="submission" date="2020-08" db="EMBL/GenBank/DDBJ databases">
        <title>Cohnella phylogeny.</title>
        <authorList>
            <person name="Dunlap C."/>
        </authorList>
    </citation>
    <scope>NUCLEOTIDE SEQUENCE [LARGE SCALE GENOMIC DNA]</scope>
    <source>
        <strain evidence="9 10">DSM 103658</strain>
    </source>
</reference>
<gene>
    <name evidence="9" type="ORF">H4Q31_16150</name>
</gene>
<evidence type="ECO:0000313" key="10">
    <source>
        <dbReference type="Proteomes" id="UP000574133"/>
    </source>
</evidence>
<dbReference type="GO" id="GO:0055085">
    <property type="term" value="P:transmembrane transport"/>
    <property type="evidence" value="ECO:0007669"/>
    <property type="project" value="InterPro"/>
</dbReference>
<evidence type="ECO:0000256" key="2">
    <source>
        <dbReference type="ARBA" id="ARBA00022448"/>
    </source>
</evidence>
<name>A0A841TBH8_9BACL</name>
<proteinExistence type="inferred from homology"/>
<dbReference type="PROSITE" id="PS50928">
    <property type="entry name" value="ABC_TM1"/>
    <property type="match status" value="1"/>
</dbReference>
<dbReference type="InterPro" id="IPR051393">
    <property type="entry name" value="ABC_transporter_permease"/>
</dbReference>
<dbReference type="InterPro" id="IPR000515">
    <property type="entry name" value="MetI-like"/>
</dbReference>
<comment type="similarity">
    <text evidence="7">Belongs to the binding-protein-dependent transport system permease family.</text>
</comment>
<feature type="transmembrane region" description="Helical" evidence="7">
    <location>
        <begin position="78"/>
        <end position="97"/>
    </location>
</feature>